<gene>
    <name evidence="1" type="ORF">DSCW_32980</name>
</gene>
<dbReference type="Proteomes" id="UP000427769">
    <property type="component" value="Chromosome"/>
</dbReference>
<evidence type="ECO:0000313" key="2">
    <source>
        <dbReference type="Proteomes" id="UP000427769"/>
    </source>
</evidence>
<reference evidence="1 2" key="1">
    <citation type="submission" date="2019-11" db="EMBL/GenBank/DDBJ databases">
        <title>Comparative genomics of hydrocarbon-degrading Desulfosarcina strains.</title>
        <authorList>
            <person name="Watanabe M."/>
            <person name="Kojima H."/>
            <person name="Fukui M."/>
        </authorList>
    </citation>
    <scope>NUCLEOTIDE SEQUENCE [LARGE SCALE GENOMIC DNA]</scope>
    <source>
        <strain evidence="1 2">PP31</strain>
    </source>
</reference>
<proteinExistence type="predicted"/>
<dbReference type="EMBL" id="AP021875">
    <property type="protein sequence ID" value="BBO75881.1"/>
    <property type="molecule type" value="Genomic_DNA"/>
</dbReference>
<accession>A0A5K7Z864</accession>
<evidence type="ECO:0000313" key="1">
    <source>
        <dbReference type="EMBL" id="BBO75881.1"/>
    </source>
</evidence>
<name>A0A5K7Z864_9BACT</name>
<dbReference type="KEGG" id="dwd:DSCW_32980"/>
<organism evidence="1 2">
    <name type="scientific">Desulfosarcina widdelii</name>
    <dbReference type="NCBI Taxonomy" id="947919"/>
    <lineage>
        <taxon>Bacteria</taxon>
        <taxon>Pseudomonadati</taxon>
        <taxon>Thermodesulfobacteriota</taxon>
        <taxon>Desulfobacteria</taxon>
        <taxon>Desulfobacterales</taxon>
        <taxon>Desulfosarcinaceae</taxon>
        <taxon>Desulfosarcina</taxon>
    </lineage>
</organism>
<sequence length="59" mass="5974">MLPGIETVNLGPNAGTVSVGIEKGDRADAAFAIFQSGGKVIYIFGDGIDGATTCNNDTI</sequence>
<keyword evidence="2" id="KW-1185">Reference proteome</keyword>
<protein>
    <submittedName>
        <fullName evidence="1">Uncharacterized protein</fullName>
    </submittedName>
</protein>
<dbReference type="AlphaFoldDB" id="A0A5K7Z864"/>